<dbReference type="InterPro" id="IPR016164">
    <property type="entry name" value="FAD-linked_Oxase-like_C"/>
</dbReference>
<dbReference type="EMBL" id="UOEU01000332">
    <property type="protein sequence ID" value="VAW32190.1"/>
    <property type="molecule type" value="Genomic_DNA"/>
</dbReference>
<evidence type="ECO:0000256" key="1">
    <source>
        <dbReference type="ARBA" id="ARBA00008000"/>
    </source>
</evidence>
<keyword evidence="2" id="KW-0285">Flavoprotein</keyword>
<dbReference type="Gene3D" id="1.10.45.10">
    <property type="entry name" value="Vanillyl-alcohol Oxidase, Chain A, domain 4"/>
    <property type="match status" value="1"/>
</dbReference>
<dbReference type="PANTHER" id="PTHR46568:SF1">
    <property type="entry name" value="ALKYLDIHYDROXYACETONEPHOSPHATE SYNTHASE, PEROXISOMAL"/>
    <property type="match status" value="1"/>
</dbReference>
<evidence type="ECO:0000256" key="3">
    <source>
        <dbReference type="ARBA" id="ARBA00022827"/>
    </source>
</evidence>
<protein>
    <submittedName>
        <fullName evidence="5">Alkyldihydroxyacetonephosphate synthase</fullName>
        <ecNumber evidence="5">2.5.1.26</ecNumber>
    </submittedName>
</protein>
<dbReference type="GO" id="GO:0008610">
    <property type="term" value="P:lipid biosynthetic process"/>
    <property type="evidence" value="ECO:0007669"/>
    <property type="project" value="InterPro"/>
</dbReference>
<accession>A0A3B0UT70</accession>
<comment type="similarity">
    <text evidence="1">Belongs to the FAD-binding oxidoreductase/transferase type 4 family.</text>
</comment>
<name>A0A3B0UT70_9ZZZZ</name>
<dbReference type="Pfam" id="PF02913">
    <property type="entry name" value="FAD-oxidase_C"/>
    <property type="match status" value="1"/>
</dbReference>
<dbReference type="Gene3D" id="3.30.43.10">
    <property type="entry name" value="Uridine Diphospho-n-acetylenolpyruvylglucosamine Reductase, domain 2"/>
    <property type="match status" value="1"/>
</dbReference>
<dbReference type="InterPro" id="IPR016166">
    <property type="entry name" value="FAD-bd_PCMH"/>
</dbReference>
<proteinExistence type="inferred from homology"/>
<dbReference type="Gene3D" id="3.30.300.330">
    <property type="match status" value="1"/>
</dbReference>
<dbReference type="Gene3D" id="3.30.465.10">
    <property type="match status" value="1"/>
</dbReference>
<dbReference type="EC" id="2.5.1.26" evidence="5"/>
<dbReference type="InterPro" id="IPR036318">
    <property type="entry name" value="FAD-bd_PCMH-like_sf"/>
</dbReference>
<dbReference type="Pfam" id="PF01565">
    <property type="entry name" value="FAD_binding_4"/>
    <property type="match status" value="1"/>
</dbReference>
<dbReference type="PANTHER" id="PTHR46568">
    <property type="entry name" value="ALKYLDIHYDROXYACETONEPHOSPHATE SYNTHASE, PEROXISOMAL"/>
    <property type="match status" value="1"/>
</dbReference>
<dbReference type="SUPFAM" id="SSF56176">
    <property type="entry name" value="FAD-binding/transporter-associated domain-like"/>
    <property type="match status" value="1"/>
</dbReference>
<dbReference type="InterPro" id="IPR025650">
    <property type="entry name" value="Alkyl-DHAP_Synthase"/>
</dbReference>
<dbReference type="AlphaFoldDB" id="A0A3B0UT70"/>
<feature type="domain" description="FAD-binding PCMH-type" evidence="4">
    <location>
        <begin position="84"/>
        <end position="264"/>
    </location>
</feature>
<evidence type="ECO:0000256" key="2">
    <source>
        <dbReference type="ARBA" id="ARBA00022630"/>
    </source>
</evidence>
<evidence type="ECO:0000259" key="4">
    <source>
        <dbReference type="PROSITE" id="PS51387"/>
    </source>
</evidence>
<dbReference type="InterPro" id="IPR016171">
    <property type="entry name" value="Vanillyl_alc_oxidase_C-sub2"/>
</dbReference>
<organism evidence="5">
    <name type="scientific">hydrothermal vent metagenome</name>
    <dbReference type="NCBI Taxonomy" id="652676"/>
    <lineage>
        <taxon>unclassified sequences</taxon>
        <taxon>metagenomes</taxon>
        <taxon>ecological metagenomes</taxon>
    </lineage>
</organism>
<dbReference type="InterPro" id="IPR006094">
    <property type="entry name" value="Oxid_FAD_bind_N"/>
</dbReference>
<keyword evidence="3" id="KW-0274">FAD</keyword>
<sequence length="531" mass="57692">MKRWNGWGDTAVTHSLPENANEFLTELVGEATPPQDAALADVVATVPDSRLPEHPLIQTDAEVRLRHARGQSFPDWVALRSGRIPTFPDGVAFPQTEAEVLTLLQLARSQDIKLIPYGGGTSVVGHINPEAGSRPVLTVNLQRLSRLLALDSNSQLATFGAGIAGPEMEAQLRAKGFTLGHFPQSFEYSTLGGWVVTRSSGQQSRSYGRIEDLFAGGKLLAPAGELIMPPLPASAAGPDLRQIILGSEGRLGIVTEAIIRISPLPEKESFNTIFFPNFEAGKTAVRQMVQAGLPLSMLRLSTGVETETTLKLAGHERLIGTLERLLGIRGVDEGKSMLMIGFSGERHIVNAARKEAISMAKEQDGIHVGQQFGNQWQKGRFRTPYLRNVLWELGYGVDTLETAVTWNKVEATLDAIETSLQNAMGSFNERIHVFTHLSHMYSTGCSIYTTYLFRLAADPDENLARWTAMKTAASLAIVQHGGTISHQHGVGKDHQPYLLAEKGELGIATLEALARQFDPVGIMNPGTLLKG</sequence>
<reference evidence="5" key="1">
    <citation type="submission" date="2018-06" db="EMBL/GenBank/DDBJ databases">
        <authorList>
            <person name="Zhirakovskaya E."/>
        </authorList>
    </citation>
    <scope>NUCLEOTIDE SEQUENCE</scope>
</reference>
<dbReference type="InterPro" id="IPR016167">
    <property type="entry name" value="FAD-bd_PCMH_sub1"/>
</dbReference>
<gene>
    <name evidence="5" type="ORF">MNBD_CHLOROFLEXI01-3697</name>
</gene>
<dbReference type="SUPFAM" id="SSF55103">
    <property type="entry name" value="FAD-linked oxidases, C-terminal domain"/>
    <property type="match status" value="1"/>
</dbReference>
<dbReference type="PROSITE" id="PS51387">
    <property type="entry name" value="FAD_PCMH"/>
    <property type="match status" value="1"/>
</dbReference>
<dbReference type="InterPro" id="IPR016169">
    <property type="entry name" value="FAD-bd_PCMH_sub2"/>
</dbReference>
<dbReference type="InterPro" id="IPR004113">
    <property type="entry name" value="FAD-bd_oxidored_4_C"/>
</dbReference>
<dbReference type="GO" id="GO:0071949">
    <property type="term" value="F:FAD binding"/>
    <property type="evidence" value="ECO:0007669"/>
    <property type="project" value="InterPro"/>
</dbReference>
<dbReference type="Gene3D" id="3.30.70.3450">
    <property type="match status" value="1"/>
</dbReference>
<keyword evidence="5" id="KW-0808">Transferase</keyword>
<evidence type="ECO:0000313" key="5">
    <source>
        <dbReference type="EMBL" id="VAW32190.1"/>
    </source>
</evidence>
<dbReference type="GO" id="GO:0005777">
    <property type="term" value="C:peroxisome"/>
    <property type="evidence" value="ECO:0007669"/>
    <property type="project" value="UniProtKB-ARBA"/>
</dbReference>
<dbReference type="GO" id="GO:0008609">
    <property type="term" value="F:alkylglycerone-phosphate synthase activity"/>
    <property type="evidence" value="ECO:0007669"/>
    <property type="project" value="UniProtKB-EC"/>
</dbReference>